<dbReference type="Proteomes" id="UP000659344">
    <property type="component" value="Unassembled WGS sequence"/>
</dbReference>
<comment type="caution">
    <text evidence="2">The sequence shown here is derived from an EMBL/GenBank/DDBJ whole genome shotgun (WGS) entry which is preliminary data.</text>
</comment>
<evidence type="ECO:0000313" key="3">
    <source>
        <dbReference type="Proteomes" id="UP000659344"/>
    </source>
</evidence>
<sequence length="258" mass="28045">MKMTWLMYRKEMLEMVRSYKLLWIPVVFLLLGVMQPIVYFYLPNILAASGDLSAELVQNLPVPLPSEVMVNTLSQFSTIGLLVLVIAGMNIVSGERYSGTAALVLVRSVPSQYFIISKWLGQLTLLVISFTLGYSGAWYYTVQLMGPVHWQDGLAAGALYLLWFAFAQSLILLFSTLLRGSAAAVISLLIMAALSLSNSLVPSWFSWSPARLLSDAAAIFAGIDFSAVAALIVTTLGCLLCLAASTVLLRGQGIPDQP</sequence>
<dbReference type="RefSeq" id="WP_188542358.1">
    <property type="nucleotide sequence ID" value="NZ_BMFT01000006.1"/>
</dbReference>
<name>A0ABQ1YUB4_9BACL</name>
<keyword evidence="3" id="KW-1185">Reference proteome</keyword>
<feature type="transmembrane region" description="Helical" evidence="1">
    <location>
        <begin position="225"/>
        <end position="249"/>
    </location>
</feature>
<keyword evidence="1" id="KW-0472">Membrane</keyword>
<organism evidence="2 3">
    <name type="scientific">Paenibacillus segetis</name>
    <dbReference type="NCBI Taxonomy" id="1325360"/>
    <lineage>
        <taxon>Bacteria</taxon>
        <taxon>Bacillati</taxon>
        <taxon>Bacillota</taxon>
        <taxon>Bacilli</taxon>
        <taxon>Bacillales</taxon>
        <taxon>Paenibacillaceae</taxon>
        <taxon>Paenibacillus</taxon>
    </lineage>
</organism>
<keyword evidence="1 2" id="KW-0812">Transmembrane</keyword>
<feature type="transmembrane region" description="Helical" evidence="1">
    <location>
        <begin position="21"/>
        <end position="42"/>
    </location>
</feature>
<dbReference type="EMBL" id="BMFT01000006">
    <property type="protein sequence ID" value="GGH38827.1"/>
    <property type="molecule type" value="Genomic_DNA"/>
</dbReference>
<feature type="transmembrane region" description="Helical" evidence="1">
    <location>
        <begin position="73"/>
        <end position="92"/>
    </location>
</feature>
<keyword evidence="1" id="KW-1133">Transmembrane helix</keyword>
<protein>
    <submittedName>
        <fullName evidence="2">Transmembrane protein YxlG</fullName>
    </submittedName>
</protein>
<evidence type="ECO:0000313" key="2">
    <source>
        <dbReference type="EMBL" id="GGH38827.1"/>
    </source>
</evidence>
<dbReference type="Pfam" id="PF12679">
    <property type="entry name" value="ABC2_membrane_2"/>
    <property type="match status" value="1"/>
</dbReference>
<feature type="transmembrane region" description="Helical" evidence="1">
    <location>
        <begin position="182"/>
        <end position="205"/>
    </location>
</feature>
<feature type="transmembrane region" description="Helical" evidence="1">
    <location>
        <begin position="113"/>
        <end position="134"/>
    </location>
</feature>
<gene>
    <name evidence="2" type="primary">yxlG</name>
    <name evidence="2" type="ORF">GCM10008013_47170</name>
</gene>
<accession>A0ABQ1YUB4</accession>
<proteinExistence type="predicted"/>
<feature type="transmembrane region" description="Helical" evidence="1">
    <location>
        <begin position="154"/>
        <end position="175"/>
    </location>
</feature>
<evidence type="ECO:0000256" key="1">
    <source>
        <dbReference type="SAM" id="Phobius"/>
    </source>
</evidence>
<reference evidence="3" key="1">
    <citation type="journal article" date="2019" name="Int. J. Syst. Evol. Microbiol.">
        <title>The Global Catalogue of Microorganisms (GCM) 10K type strain sequencing project: providing services to taxonomists for standard genome sequencing and annotation.</title>
        <authorList>
            <consortium name="The Broad Institute Genomics Platform"/>
            <consortium name="The Broad Institute Genome Sequencing Center for Infectious Disease"/>
            <person name="Wu L."/>
            <person name="Ma J."/>
        </authorList>
    </citation>
    <scope>NUCLEOTIDE SEQUENCE [LARGE SCALE GENOMIC DNA]</scope>
    <source>
        <strain evidence="3">CGMCC 1.12769</strain>
    </source>
</reference>